<evidence type="ECO:0000313" key="2">
    <source>
        <dbReference type="EMBL" id="KAJ8411353.1"/>
    </source>
</evidence>
<protein>
    <submittedName>
        <fullName evidence="2">Uncharacterized protein</fullName>
    </submittedName>
</protein>
<name>A0AAD7SZ41_9TELE</name>
<dbReference type="Proteomes" id="UP001221898">
    <property type="component" value="Unassembled WGS sequence"/>
</dbReference>
<feature type="region of interest" description="Disordered" evidence="1">
    <location>
        <begin position="38"/>
        <end position="76"/>
    </location>
</feature>
<evidence type="ECO:0000313" key="3">
    <source>
        <dbReference type="Proteomes" id="UP001221898"/>
    </source>
</evidence>
<feature type="compositionally biased region" description="Basic residues" evidence="1">
    <location>
        <begin position="38"/>
        <end position="64"/>
    </location>
</feature>
<sequence>MSTANHDRLFPDRPGHLLVFGVCERAAWQPKSLCLRGRRNARGAHRARDRTAHSRGAHGSKPRPNRMSAPPDPVLGMSQIDITLQRFLEKGTTS</sequence>
<proteinExistence type="predicted"/>
<dbReference type="EMBL" id="JAINUG010000023">
    <property type="protein sequence ID" value="KAJ8411353.1"/>
    <property type="molecule type" value="Genomic_DNA"/>
</dbReference>
<dbReference type="AlphaFoldDB" id="A0AAD7SZ41"/>
<gene>
    <name evidence="2" type="ORF">AAFF_G00173590</name>
</gene>
<evidence type="ECO:0000256" key="1">
    <source>
        <dbReference type="SAM" id="MobiDB-lite"/>
    </source>
</evidence>
<organism evidence="2 3">
    <name type="scientific">Aldrovandia affinis</name>
    <dbReference type="NCBI Taxonomy" id="143900"/>
    <lineage>
        <taxon>Eukaryota</taxon>
        <taxon>Metazoa</taxon>
        <taxon>Chordata</taxon>
        <taxon>Craniata</taxon>
        <taxon>Vertebrata</taxon>
        <taxon>Euteleostomi</taxon>
        <taxon>Actinopterygii</taxon>
        <taxon>Neopterygii</taxon>
        <taxon>Teleostei</taxon>
        <taxon>Notacanthiformes</taxon>
        <taxon>Halosauridae</taxon>
        <taxon>Aldrovandia</taxon>
    </lineage>
</organism>
<reference evidence="2" key="1">
    <citation type="journal article" date="2023" name="Science">
        <title>Genome structures resolve the early diversification of teleost fishes.</title>
        <authorList>
            <person name="Parey E."/>
            <person name="Louis A."/>
            <person name="Montfort J."/>
            <person name="Bouchez O."/>
            <person name="Roques C."/>
            <person name="Iampietro C."/>
            <person name="Lluch J."/>
            <person name="Castinel A."/>
            <person name="Donnadieu C."/>
            <person name="Desvignes T."/>
            <person name="Floi Bucao C."/>
            <person name="Jouanno E."/>
            <person name="Wen M."/>
            <person name="Mejri S."/>
            <person name="Dirks R."/>
            <person name="Jansen H."/>
            <person name="Henkel C."/>
            <person name="Chen W.J."/>
            <person name="Zahm M."/>
            <person name="Cabau C."/>
            <person name="Klopp C."/>
            <person name="Thompson A.W."/>
            <person name="Robinson-Rechavi M."/>
            <person name="Braasch I."/>
            <person name="Lecointre G."/>
            <person name="Bobe J."/>
            <person name="Postlethwait J.H."/>
            <person name="Berthelot C."/>
            <person name="Roest Crollius H."/>
            <person name="Guiguen Y."/>
        </authorList>
    </citation>
    <scope>NUCLEOTIDE SEQUENCE</scope>
    <source>
        <strain evidence="2">NC1722</strain>
    </source>
</reference>
<comment type="caution">
    <text evidence="2">The sequence shown here is derived from an EMBL/GenBank/DDBJ whole genome shotgun (WGS) entry which is preliminary data.</text>
</comment>
<accession>A0AAD7SZ41</accession>
<keyword evidence="3" id="KW-1185">Reference proteome</keyword>